<accession>A0ACC1HQK3</accession>
<organism evidence="1 2">
    <name type="scientific">Spiromyces aspiralis</name>
    <dbReference type="NCBI Taxonomy" id="68401"/>
    <lineage>
        <taxon>Eukaryota</taxon>
        <taxon>Fungi</taxon>
        <taxon>Fungi incertae sedis</taxon>
        <taxon>Zoopagomycota</taxon>
        <taxon>Kickxellomycotina</taxon>
        <taxon>Kickxellomycetes</taxon>
        <taxon>Kickxellales</taxon>
        <taxon>Kickxellaceae</taxon>
        <taxon>Spiromyces</taxon>
    </lineage>
</organism>
<feature type="non-terminal residue" evidence="1">
    <location>
        <position position="289"/>
    </location>
</feature>
<name>A0ACC1HQK3_9FUNG</name>
<proteinExistence type="predicted"/>
<gene>
    <name evidence="1" type="ORF">EV182_005722</name>
</gene>
<sequence length="289" mass="32779">MILDARSKVPALKKIKGQDEIAAEKKKKKAERLLQEKLKKIAGRERDSAASEVFAKPERVYDMWDQPAEPIVVERKGKFAKPKIKMPHTLTKRQRVDLPSVEVAHPGASYFPEKSQHSELLNRAAEKELKVIQENERVEQALKAYELVDHEVIRKEEVGSDAEADKLIVERLEKIGNISGNNIDSKEFSMTSEELNAVIEKIANQDYSDNEDTANEDSNSDSSGIVEGSGSDSGTEGLQLSAKEPTKRKTKAQRNRQKRLKQKHQEDMRLKRENALRHQLQMAKSINMT</sequence>
<dbReference type="Proteomes" id="UP001145114">
    <property type="component" value="Unassembled WGS sequence"/>
</dbReference>
<keyword evidence="2" id="KW-1185">Reference proteome</keyword>
<protein>
    <submittedName>
        <fullName evidence="1">Uncharacterized protein</fullName>
    </submittedName>
</protein>
<evidence type="ECO:0000313" key="2">
    <source>
        <dbReference type="Proteomes" id="UP001145114"/>
    </source>
</evidence>
<reference evidence="1" key="1">
    <citation type="submission" date="2022-06" db="EMBL/GenBank/DDBJ databases">
        <title>Phylogenomic reconstructions and comparative analyses of Kickxellomycotina fungi.</title>
        <authorList>
            <person name="Reynolds N.K."/>
            <person name="Stajich J.E."/>
            <person name="Barry K."/>
            <person name="Grigoriev I.V."/>
            <person name="Crous P."/>
            <person name="Smith M.E."/>
        </authorList>
    </citation>
    <scope>NUCLEOTIDE SEQUENCE</scope>
    <source>
        <strain evidence="1">RSA 2271</strain>
    </source>
</reference>
<dbReference type="EMBL" id="JAMZIH010002127">
    <property type="protein sequence ID" value="KAJ1677650.1"/>
    <property type="molecule type" value="Genomic_DNA"/>
</dbReference>
<evidence type="ECO:0000313" key="1">
    <source>
        <dbReference type="EMBL" id="KAJ1677650.1"/>
    </source>
</evidence>
<comment type="caution">
    <text evidence="1">The sequence shown here is derived from an EMBL/GenBank/DDBJ whole genome shotgun (WGS) entry which is preliminary data.</text>
</comment>